<dbReference type="EMBL" id="JBHULU010000012">
    <property type="protein sequence ID" value="MFD2514156.1"/>
    <property type="molecule type" value="Genomic_DNA"/>
</dbReference>
<sequence length="201" mass="22033">MALYVRNLLLVVLCLIVTGSWAQDVIVKRNGEQVVGRIVNLSADSVHYRYFSDQNGPLLAMSRQDVAHLRLTVPENPEKLAEQTYVDEKTTVVEQAELRLQAKLDANAYYKARGVFWTTMGSTIMHPAAGLVTGAVISAVSPNINSDYNPNRHLLKEPVYRETFLKQARKRKIGKAAAGFGAGAAVISVVYMAVIISIMGG</sequence>
<evidence type="ECO:0000256" key="1">
    <source>
        <dbReference type="SAM" id="Phobius"/>
    </source>
</evidence>
<keyword evidence="1" id="KW-0472">Membrane</keyword>
<gene>
    <name evidence="2" type="ORF">ACFSRY_09785</name>
</gene>
<keyword evidence="1" id="KW-0812">Transmembrane</keyword>
<dbReference type="RefSeq" id="WP_377506137.1">
    <property type="nucleotide sequence ID" value="NZ_JBHULU010000012.1"/>
</dbReference>
<reference evidence="3" key="1">
    <citation type="journal article" date="2019" name="Int. J. Syst. Evol. Microbiol.">
        <title>The Global Catalogue of Microorganisms (GCM) 10K type strain sequencing project: providing services to taxonomists for standard genome sequencing and annotation.</title>
        <authorList>
            <consortium name="The Broad Institute Genomics Platform"/>
            <consortium name="The Broad Institute Genome Sequencing Center for Infectious Disease"/>
            <person name="Wu L."/>
            <person name="Ma J."/>
        </authorList>
    </citation>
    <scope>NUCLEOTIDE SEQUENCE [LARGE SCALE GENOMIC DNA]</scope>
    <source>
        <strain evidence="3">KCTC 42498</strain>
    </source>
</reference>
<protein>
    <submittedName>
        <fullName evidence="2">Uncharacterized protein</fullName>
    </submittedName>
</protein>
<accession>A0ABW5IKU7</accession>
<evidence type="ECO:0000313" key="3">
    <source>
        <dbReference type="Proteomes" id="UP001597544"/>
    </source>
</evidence>
<comment type="caution">
    <text evidence="2">The sequence shown here is derived from an EMBL/GenBank/DDBJ whole genome shotgun (WGS) entry which is preliminary data.</text>
</comment>
<organism evidence="2 3">
    <name type="scientific">Pontibacter locisalis</name>
    <dbReference type="NCBI Taxonomy" id="1719035"/>
    <lineage>
        <taxon>Bacteria</taxon>
        <taxon>Pseudomonadati</taxon>
        <taxon>Bacteroidota</taxon>
        <taxon>Cytophagia</taxon>
        <taxon>Cytophagales</taxon>
        <taxon>Hymenobacteraceae</taxon>
        <taxon>Pontibacter</taxon>
    </lineage>
</organism>
<evidence type="ECO:0000313" key="2">
    <source>
        <dbReference type="EMBL" id="MFD2514156.1"/>
    </source>
</evidence>
<keyword evidence="1" id="KW-1133">Transmembrane helix</keyword>
<keyword evidence="3" id="KW-1185">Reference proteome</keyword>
<name>A0ABW5IKU7_9BACT</name>
<proteinExistence type="predicted"/>
<dbReference type="Proteomes" id="UP001597544">
    <property type="component" value="Unassembled WGS sequence"/>
</dbReference>
<feature type="transmembrane region" description="Helical" evidence="1">
    <location>
        <begin position="176"/>
        <end position="199"/>
    </location>
</feature>